<organism evidence="6">
    <name type="scientific">Graphocephala atropunctata</name>
    <dbReference type="NCBI Taxonomy" id="36148"/>
    <lineage>
        <taxon>Eukaryota</taxon>
        <taxon>Metazoa</taxon>
        <taxon>Ecdysozoa</taxon>
        <taxon>Arthropoda</taxon>
        <taxon>Hexapoda</taxon>
        <taxon>Insecta</taxon>
        <taxon>Pterygota</taxon>
        <taxon>Neoptera</taxon>
        <taxon>Paraneoptera</taxon>
        <taxon>Hemiptera</taxon>
        <taxon>Auchenorrhyncha</taxon>
        <taxon>Membracoidea</taxon>
        <taxon>Cicadellidae</taxon>
        <taxon>Cicadellinae</taxon>
        <taxon>Cicadellini</taxon>
        <taxon>Graphocephala</taxon>
    </lineage>
</organism>
<feature type="domain" description="FLYWCH-type" evidence="5">
    <location>
        <begin position="117"/>
        <end position="166"/>
    </location>
</feature>
<evidence type="ECO:0000256" key="4">
    <source>
        <dbReference type="SAM" id="MobiDB-lite"/>
    </source>
</evidence>
<proteinExistence type="predicted"/>
<protein>
    <recommendedName>
        <fullName evidence="5">FLYWCH-type domain-containing protein</fullName>
    </recommendedName>
</protein>
<name>A0A1B6LEI0_9HEMI</name>
<keyword evidence="2" id="KW-0863">Zinc-finger</keyword>
<feature type="non-terminal residue" evidence="6">
    <location>
        <position position="1"/>
    </location>
</feature>
<evidence type="ECO:0000256" key="2">
    <source>
        <dbReference type="ARBA" id="ARBA00022771"/>
    </source>
</evidence>
<sequence>FMAAQEAVSAHRDSQESSPLEVDDEFMKVTIKNENEDSVEFRDEEDWSEKNDYEDVDKNSRLCEDKMGITWSLFRATDTETSETSGVEFPQSSNSPGPSEEIPGIQPGSVIYHDGAGYYYHKEKTSAKRRQMKCASRMTSKCRARAVMALEPPNAPIYLTCAPHNHGPDIARAEISTFVRTLKDRANSDCERMRPSEILKLESDRMPDAVKALNRKNVMRRVSRSKRRLEPQHPE</sequence>
<dbReference type="GO" id="GO:0008270">
    <property type="term" value="F:zinc ion binding"/>
    <property type="evidence" value="ECO:0007669"/>
    <property type="project" value="UniProtKB-KW"/>
</dbReference>
<evidence type="ECO:0000256" key="3">
    <source>
        <dbReference type="ARBA" id="ARBA00022833"/>
    </source>
</evidence>
<feature type="region of interest" description="Disordered" evidence="4">
    <location>
        <begin position="1"/>
        <end position="54"/>
    </location>
</feature>
<dbReference type="Pfam" id="PF04500">
    <property type="entry name" value="FLYWCH"/>
    <property type="match status" value="1"/>
</dbReference>
<gene>
    <name evidence="6" type="ORF">g.50988</name>
</gene>
<keyword evidence="1" id="KW-0479">Metal-binding</keyword>
<evidence type="ECO:0000313" key="6">
    <source>
        <dbReference type="EMBL" id="JAT22096.1"/>
    </source>
</evidence>
<dbReference type="AlphaFoldDB" id="A0A1B6LEI0"/>
<dbReference type="EMBL" id="GEBQ01017881">
    <property type="protein sequence ID" value="JAT22096.1"/>
    <property type="molecule type" value="Transcribed_RNA"/>
</dbReference>
<reference evidence="6" key="1">
    <citation type="submission" date="2015-11" db="EMBL/GenBank/DDBJ databases">
        <title>De novo transcriptome assembly of four potential Pierce s Disease insect vectors from Arizona vineyards.</title>
        <authorList>
            <person name="Tassone E.E."/>
        </authorList>
    </citation>
    <scope>NUCLEOTIDE SEQUENCE</scope>
</reference>
<feature type="compositionally biased region" description="Polar residues" evidence="4">
    <location>
        <begin position="82"/>
        <end position="97"/>
    </location>
</feature>
<evidence type="ECO:0000256" key="1">
    <source>
        <dbReference type="ARBA" id="ARBA00022723"/>
    </source>
</evidence>
<feature type="region of interest" description="Disordered" evidence="4">
    <location>
        <begin position="79"/>
        <end position="105"/>
    </location>
</feature>
<dbReference type="InterPro" id="IPR007588">
    <property type="entry name" value="Znf_FLYWCH"/>
</dbReference>
<dbReference type="Gene3D" id="2.20.25.240">
    <property type="match status" value="1"/>
</dbReference>
<accession>A0A1B6LEI0</accession>
<keyword evidence="3" id="KW-0862">Zinc</keyword>
<feature type="compositionally biased region" description="Basic and acidic residues" evidence="4">
    <location>
        <begin position="25"/>
        <end position="41"/>
    </location>
</feature>
<evidence type="ECO:0000259" key="5">
    <source>
        <dbReference type="Pfam" id="PF04500"/>
    </source>
</evidence>